<keyword evidence="4" id="KW-1185">Reference proteome</keyword>
<feature type="signal peptide" evidence="1">
    <location>
        <begin position="1"/>
        <end position="17"/>
    </location>
</feature>
<proteinExistence type="predicted"/>
<organism evidence="3 4">
    <name type="scientific">Streptomyces formicae</name>
    <dbReference type="NCBI Taxonomy" id="1616117"/>
    <lineage>
        <taxon>Bacteria</taxon>
        <taxon>Bacillati</taxon>
        <taxon>Actinomycetota</taxon>
        <taxon>Actinomycetes</taxon>
        <taxon>Kitasatosporales</taxon>
        <taxon>Streptomycetaceae</taxon>
        <taxon>Streptomyces</taxon>
    </lineage>
</organism>
<name>A0ABY3WPQ2_9ACTN</name>
<dbReference type="Pfam" id="PF14339">
    <property type="entry name" value="DUF4394"/>
    <property type="match status" value="1"/>
</dbReference>
<dbReference type="RefSeq" id="WP_242332484.1">
    <property type="nucleotide sequence ID" value="NZ_CP071872.1"/>
</dbReference>
<evidence type="ECO:0000313" key="3">
    <source>
        <dbReference type="EMBL" id="UNM13571.1"/>
    </source>
</evidence>
<protein>
    <submittedName>
        <fullName evidence="3">DUF4394 domain-containing protein</fullName>
    </submittedName>
</protein>
<evidence type="ECO:0000256" key="1">
    <source>
        <dbReference type="SAM" id="SignalP"/>
    </source>
</evidence>
<feature type="domain" description="DUF4394" evidence="2">
    <location>
        <begin position="47"/>
        <end position="280"/>
    </location>
</feature>
<sequence>MRAAAIALALAASVATAVPATAVAMDGGNDGRGNGKIEVTGLTSDNRLVEFRENRPGKVTSIGTVTGLTVDTELVGIDYRVQNGLLYGVGDQGGIYTVDPETAVATKVHQLTVALSGTEFGVDFNPAANRLRIISDTGQNLRHNIDDPSAPLTTVVDTPLTHVSPVGPALGVTGAAYTNNDGDAATGTTLFVIDTVNNRVAIQSPANAGTLVPTGGLGVDAGLTAGFDIYSSAKSGSNDGFAVLQGAGSSTFSFYRINLLTGEATSRGAFPVNDQVVDIAVPLNQNSKN</sequence>
<feature type="chain" id="PRO_5047272215" evidence="1">
    <location>
        <begin position="18"/>
        <end position="289"/>
    </location>
</feature>
<dbReference type="EMBL" id="CP071872">
    <property type="protein sequence ID" value="UNM13571.1"/>
    <property type="molecule type" value="Genomic_DNA"/>
</dbReference>
<evidence type="ECO:0000313" key="4">
    <source>
        <dbReference type="Proteomes" id="UP000828924"/>
    </source>
</evidence>
<dbReference type="InterPro" id="IPR025507">
    <property type="entry name" value="DUF4394"/>
</dbReference>
<accession>A0ABY3WPQ2</accession>
<dbReference type="Proteomes" id="UP000828924">
    <property type="component" value="Chromosome"/>
</dbReference>
<keyword evidence="1" id="KW-0732">Signal</keyword>
<evidence type="ECO:0000259" key="2">
    <source>
        <dbReference type="Pfam" id="PF14339"/>
    </source>
</evidence>
<gene>
    <name evidence="3" type="ORF">J4032_20725</name>
</gene>
<reference evidence="3 4" key="1">
    <citation type="submission" date="2021-03" db="EMBL/GenBank/DDBJ databases">
        <title>Complete genome of Streptomyces formicae strain 1H-GS9 (DSM 100524).</title>
        <authorList>
            <person name="Atanasov K.E."/>
            <person name="Altabella T."/>
            <person name="Ferrer A."/>
        </authorList>
    </citation>
    <scope>NUCLEOTIDE SEQUENCE [LARGE SCALE GENOMIC DNA]</scope>
    <source>
        <strain evidence="3 4">1H-GS9</strain>
    </source>
</reference>